<gene>
    <name evidence="2" type="ORF">H9931_08810</name>
</gene>
<accession>A0A9D2PV46</accession>
<dbReference type="Proteomes" id="UP000823863">
    <property type="component" value="Unassembled WGS sequence"/>
</dbReference>
<dbReference type="PANTHER" id="PTHR12526:SF637">
    <property type="entry name" value="GLYCOSYLTRANSFERASE EPSF-RELATED"/>
    <property type="match status" value="1"/>
</dbReference>
<comment type="caution">
    <text evidence="2">The sequence shown here is derived from an EMBL/GenBank/DDBJ whole genome shotgun (WGS) entry which is preliminary data.</text>
</comment>
<dbReference type="Pfam" id="PF13439">
    <property type="entry name" value="Glyco_transf_4"/>
    <property type="match status" value="1"/>
</dbReference>
<keyword evidence="2" id="KW-0328">Glycosyltransferase</keyword>
<proteinExistence type="predicted"/>
<dbReference type="EC" id="2.4.-.-" evidence="2"/>
<evidence type="ECO:0000259" key="1">
    <source>
        <dbReference type="Pfam" id="PF13439"/>
    </source>
</evidence>
<evidence type="ECO:0000313" key="3">
    <source>
        <dbReference type="Proteomes" id="UP000823863"/>
    </source>
</evidence>
<feature type="domain" description="Glycosyltransferase subfamily 4-like N-terminal" evidence="1">
    <location>
        <begin position="16"/>
        <end position="217"/>
    </location>
</feature>
<dbReference type="InterPro" id="IPR028098">
    <property type="entry name" value="Glyco_trans_4-like_N"/>
</dbReference>
<dbReference type="AlphaFoldDB" id="A0A9D2PV46"/>
<dbReference type="EMBL" id="DWWB01000049">
    <property type="protein sequence ID" value="HJC66803.1"/>
    <property type="molecule type" value="Genomic_DNA"/>
</dbReference>
<dbReference type="SUPFAM" id="SSF53756">
    <property type="entry name" value="UDP-Glycosyltransferase/glycogen phosphorylase"/>
    <property type="match status" value="1"/>
</dbReference>
<reference evidence="2" key="1">
    <citation type="journal article" date="2021" name="PeerJ">
        <title>Extensive microbial diversity within the chicken gut microbiome revealed by metagenomics and culture.</title>
        <authorList>
            <person name="Gilroy R."/>
            <person name="Ravi A."/>
            <person name="Getino M."/>
            <person name="Pursley I."/>
            <person name="Horton D.L."/>
            <person name="Alikhan N.F."/>
            <person name="Baker D."/>
            <person name="Gharbi K."/>
            <person name="Hall N."/>
            <person name="Watson M."/>
            <person name="Adriaenssens E.M."/>
            <person name="Foster-Nyarko E."/>
            <person name="Jarju S."/>
            <person name="Secka A."/>
            <person name="Antonio M."/>
            <person name="Oren A."/>
            <person name="Chaudhuri R.R."/>
            <person name="La Ragione R."/>
            <person name="Hildebrand F."/>
            <person name="Pallen M.J."/>
        </authorList>
    </citation>
    <scope>NUCLEOTIDE SEQUENCE</scope>
    <source>
        <strain evidence="2">CHK198-12963</strain>
    </source>
</reference>
<dbReference type="Gene3D" id="3.40.50.2000">
    <property type="entry name" value="Glycogen Phosphorylase B"/>
    <property type="match status" value="2"/>
</dbReference>
<reference evidence="2" key="2">
    <citation type="submission" date="2021-04" db="EMBL/GenBank/DDBJ databases">
        <authorList>
            <person name="Gilroy R."/>
        </authorList>
    </citation>
    <scope>NUCLEOTIDE SEQUENCE</scope>
    <source>
        <strain evidence="2">CHK198-12963</strain>
    </source>
</reference>
<keyword evidence="2" id="KW-0808">Transferase</keyword>
<dbReference type="PANTHER" id="PTHR12526">
    <property type="entry name" value="GLYCOSYLTRANSFERASE"/>
    <property type="match status" value="1"/>
</dbReference>
<dbReference type="GO" id="GO:0016757">
    <property type="term" value="F:glycosyltransferase activity"/>
    <property type="evidence" value="ECO:0007669"/>
    <property type="project" value="UniProtKB-KW"/>
</dbReference>
<organism evidence="2 3">
    <name type="scientific">Candidatus Enterocloster excrementigallinarum</name>
    <dbReference type="NCBI Taxonomy" id="2838558"/>
    <lineage>
        <taxon>Bacteria</taxon>
        <taxon>Bacillati</taxon>
        <taxon>Bacillota</taxon>
        <taxon>Clostridia</taxon>
        <taxon>Lachnospirales</taxon>
        <taxon>Lachnospiraceae</taxon>
        <taxon>Enterocloster</taxon>
    </lineage>
</organism>
<sequence length="453" mass="50911">MKVLMINVVCGIRSTGRICTDLATALEAQGHEVKIAYGREHVPEQFQKYAIRIGTDFDVMLHGGKARLLDADGLGSKHATRKFIKWIEEYDPDIIHLHNLHGYYINVPMLFEYIIRHRKKVIWTLHDCWCFTGHSGTCDQVGCEKWILGCEKCPLSKGYPASFVDRSKQNYNWKKKMFTSVNDLVIVTPSKWLSGLVKKSFLKDKKVLVIPNGIDIKQFHPLENDFRAVHQIADKIMILGCASAWGKSKGLNDFILLAKKLDERFQIVLVGLTKEQIAMMPSSIICIERTQSVKELAQIYSTADLFVNLTYADNYPTVNLEALSCGTPVLTYKTGGCDECLNQDNGISFRRGDLEGVEKFLLNEYQRGMFTVENSINKSLLDKDISVNKYTEIYEKICMPGDVYSSVAAHSREIAHHVGVDGIDDVGDMDRDVVGGNAFDGGGYGDIGEGRIF</sequence>
<evidence type="ECO:0000313" key="2">
    <source>
        <dbReference type="EMBL" id="HJC66803.1"/>
    </source>
</evidence>
<dbReference type="Pfam" id="PF13692">
    <property type="entry name" value="Glyco_trans_1_4"/>
    <property type="match status" value="1"/>
</dbReference>
<name>A0A9D2PV46_9FIRM</name>
<protein>
    <submittedName>
        <fullName evidence="2">Glycosyltransferase</fullName>
        <ecNumber evidence="2">2.4.-.-</ecNumber>
    </submittedName>
</protein>